<keyword evidence="2" id="KW-1185">Reference proteome</keyword>
<reference evidence="1" key="1">
    <citation type="submission" date="2022-07" db="EMBL/GenBank/DDBJ databases">
        <title>Taxonomy of Novel Oxalotrophic and Methylotrophic Bacteria.</title>
        <authorList>
            <person name="Sahin N."/>
            <person name="Tani A."/>
        </authorList>
    </citation>
    <scope>NUCLEOTIDE SEQUENCE</scope>
    <source>
        <strain evidence="1">Y10</strain>
    </source>
</reference>
<dbReference type="PROSITE" id="PS51257">
    <property type="entry name" value="PROKAR_LIPOPROTEIN"/>
    <property type="match status" value="1"/>
</dbReference>
<evidence type="ECO:0000313" key="1">
    <source>
        <dbReference type="EMBL" id="GLB48734.1"/>
    </source>
</evidence>
<organism evidence="1 2">
    <name type="scientific">Neptunitalea lumnitzerae</name>
    <dbReference type="NCBI Taxonomy" id="2965509"/>
    <lineage>
        <taxon>Bacteria</taxon>
        <taxon>Pseudomonadati</taxon>
        <taxon>Bacteroidota</taxon>
        <taxon>Flavobacteriia</taxon>
        <taxon>Flavobacteriales</taxon>
        <taxon>Flavobacteriaceae</taxon>
        <taxon>Neptunitalea</taxon>
    </lineage>
</organism>
<dbReference type="RefSeq" id="WP_281764366.1">
    <property type="nucleotide sequence ID" value="NZ_BRVO01000001.1"/>
</dbReference>
<name>A0ABQ5MH53_9FLAO</name>
<comment type="caution">
    <text evidence="1">The sequence shown here is derived from an EMBL/GenBank/DDBJ whole genome shotgun (WGS) entry which is preliminary data.</text>
</comment>
<protein>
    <recommendedName>
        <fullName evidence="3">Lipoprotein</fullName>
    </recommendedName>
</protein>
<dbReference type="EMBL" id="BRVO01000001">
    <property type="protein sequence ID" value="GLB48734.1"/>
    <property type="molecule type" value="Genomic_DNA"/>
</dbReference>
<proteinExistence type="predicted"/>
<evidence type="ECO:0008006" key="3">
    <source>
        <dbReference type="Google" id="ProtNLM"/>
    </source>
</evidence>
<dbReference type="Proteomes" id="UP001143543">
    <property type="component" value="Unassembled WGS sequence"/>
</dbReference>
<accession>A0ABQ5MH53</accession>
<gene>
    <name evidence="1" type="ORF">Y10_11020</name>
</gene>
<evidence type="ECO:0000313" key="2">
    <source>
        <dbReference type="Proteomes" id="UP001143543"/>
    </source>
</evidence>
<sequence>MKTLIKLTFILILIFSCSNENKTKPKTDLAKKVNYGTIISEYLESRKNEPTLIFNNTYYPNKRFNIRLAENDIKWSEKDNALEIIINGTKVNTSEKVTLNNTWGENVDSVNFANTVRQIKFYESDSLLGFVLTNEPCSGLACSVNYQLIYDLKTKSESYFGRFKTGFELELYDFNHDSRIDFLSKTLYGRKEQMMDTTEFIMYSQTEKGNFQEFRTEEQNRFTFRHIYPAIYPGQNKDTVVDKFEENWIEKINNKVSQQR</sequence>